<dbReference type="Pfam" id="PF04014">
    <property type="entry name" value="MazE_antitoxin"/>
    <property type="match status" value="1"/>
</dbReference>
<dbReference type="SUPFAM" id="SSF89447">
    <property type="entry name" value="AbrB/MazE/MraZ-like"/>
    <property type="match status" value="1"/>
</dbReference>
<organism evidence="3">
    <name type="scientific">uncultured Desulfobacterium sp</name>
    <dbReference type="NCBI Taxonomy" id="201089"/>
    <lineage>
        <taxon>Bacteria</taxon>
        <taxon>Pseudomonadati</taxon>
        <taxon>Thermodesulfobacteriota</taxon>
        <taxon>Desulfobacteria</taxon>
        <taxon>Desulfobacterales</taxon>
        <taxon>Desulfobacteriaceae</taxon>
        <taxon>Desulfobacterium</taxon>
        <taxon>environmental samples</taxon>
    </lineage>
</organism>
<dbReference type="AlphaFoldDB" id="E1YJR2"/>
<dbReference type="SMART" id="SM00966">
    <property type="entry name" value="SpoVT_AbrB"/>
    <property type="match status" value="1"/>
</dbReference>
<sequence length="88" mass="9615">MANIATTKMTSKGQVVIPENIRKQLNLKAGTQFVVVGEKDVIILKNIEPPSFGEVGDLITEAREKGKQAGIKKSDIGDAILRVRNKKK</sequence>
<keyword evidence="1" id="KW-0238">DNA-binding</keyword>
<protein>
    <recommendedName>
        <fullName evidence="2">SpoVT-AbrB domain-containing protein</fullName>
    </recommendedName>
</protein>
<dbReference type="Gene3D" id="2.10.260.10">
    <property type="match status" value="1"/>
</dbReference>
<dbReference type="InterPro" id="IPR037914">
    <property type="entry name" value="SpoVT-AbrB_sf"/>
</dbReference>
<evidence type="ECO:0000313" key="3">
    <source>
        <dbReference type="EMBL" id="CBX31516.1"/>
    </source>
</evidence>
<dbReference type="GO" id="GO:0003677">
    <property type="term" value="F:DNA binding"/>
    <property type="evidence" value="ECO:0007669"/>
    <property type="project" value="UniProtKB-UniRule"/>
</dbReference>
<reference evidence="3" key="1">
    <citation type="journal article" date="2011" name="Environ. Microbiol.">
        <title>Genomic insights into the metabolic potential of the polycyclic aromatic hydrocarbon degrading sulfate-reducing Deltaproteobacterium N47.</title>
        <authorList>
            <person name="Bergmann F."/>
            <person name="Selesi D."/>
            <person name="Weinmaier T."/>
            <person name="Tischler P."/>
            <person name="Rattei T."/>
            <person name="Meckenstock R.U."/>
        </authorList>
    </citation>
    <scope>NUCLEOTIDE SEQUENCE</scope>
</reference>
<dbReference type="InterPro" id="IPR007159">
    <property type="entry name" value="SpoVT-AbrB_dom"/>
</dbReference>
<dbReference type="PROSITE" id="PS51740">
    <property type="entry name" value="SPOVT_ABRB"/>
    <property type="match status" value="1"/>
</dbReference>
<evidence type="ECO:0000259" key="2">
    <source>
        <dbReference type="PROSITE" id="PS51740"/>
    </source>
</evidence>
<dbReference type="NCBIfam" id="TIGR01439">
    <property type="entry name" value="lp_hng_hel_AbrB"/>
    <property type="match status" value="1"/>
</dbReference>
<dbReference type="EMBL" id="FR695877">
    <property type="protein sequence ID" value="CBX31516.1"/>
    <property type="molecule type" value="Genomic_DNA"/>
</dbReference>
<proteinExistence type="predicted"/>
<name>E1YJR2_9BACT</name>
<evidence type="ECO:0000256" key="1">
    <source>
        <dbReference type="PROSITE-ProRule" id="PRU01076"/>
    </source>
</evidence>
<feature type="domain" description="SpoVT-AbrB" evidence="2">
    <location>
        <begin position="4"/>
        <end position="49"/>
    </location>
</feature>
<accession>E1YJR2</accession>
<gene>
    <name evidence="3" type="ORF">N47_E50280</name>
</gene>